<dbReference type="InterPro" id="IPR021736">
    <property type="entry name" value="DUF3305"/>
</dbReference>
<accession>A0A0P1GT09</accession>
<dbReference type="STRING" id="928856.SAMN04488049_107123"/>
<organism evidence="1 2">
    <name type="scientific">Tritonibacter multivorans</name>
    <dbReference type="NCBI Taxonomy" id="928856"/>
    <lineage>
        <taxon>Bacteria</taxon>
        <taxon>Pseudomonadati</taxon>
        <taxon>Pseudomonadota</taxon>
        <taxon>Alphaproteobacteria</taxon>
        <taxon>Rhodobacterales</taxon>
        <taxon>Paracoccaceae</taxon>
        <taxon>Tritonibacter</taxon>
    </lineage>
</organism>
<evidence type="ECO:0000313" key="1">
    <source>
        <dbReference type="EMBL" id="CUH77724.1"/>
    </source>
</evidence>
<name>A0A0P1GT09_9RHOB</name>
<dbReference type="OrthoDB" id="7271084at2"/>
<evidence type="ECO:0008006" key="3">
    <source>
        <dbReference type="Google" id="ProtNLM"/>
    </source>
</evidence>
<dbReference type="Proteomes" id="UP000052022">
    <property type="component" value="Unassembled WGS sequence"/>
</dbReference>
<protein>
    <recommendedName>
        <fullName evidence="3">Molybdopterin-guanine dinucleotide biosynthesis protein MobA</fullName>
    </recommendedName>
</protein>
<dbReference type="AlphaFoldDB" id="A0A0P1GT09"/>
<proteinExistence type="predicted"/>
<gene>
    <name evidence="1" type="ORF">TRM7557_01524</name>
</gene>
<dbReference type="EMBL" id="CYSD01000021">
    <property type="protein sequence ID" value="CUH77724.1"/>
    <property type="molecule type" value="Genomic_DNA"/>
</dbReference>
<sequence>MTPKPAKRVSRRLYTSGHHVEEGRLEFEKVNCCQGRNRLNFAANQTELKSVTLPLGIVIRRTAGVTVWQKWVWKVVAVLPGAAEADWTLLRSEGEAEEYHAVTLPLELYRTDAEAYMQGLTASVPSVYVVLRDGGDRPEVTLVTASPFEAQDYADTGEDQVEKVPMPEGLVAWVRDFTKAHFRKETFKKRRRDRTNTDLIEDGIGDARIAQTADVYRSPASRKKGRLQ</sequence>
<evidence type="ECO:0000313" key="2">
    <source>
        <dbReference type="Proteomes" id="UP000052022"/>
    </source>
</evidence>
<dbReference type="Pfam" id="PF11749">
    <property type="entry name" value="DUF3305"/>
    <property type="match status" value="1"/>
</dbReference>
<keyword evidence="2" id="KW-1185">Reference proteome</keyword>
<reference evidence="1 2" key="1">
    <citation type="submission" date="2015-09" db="EMBL/GenBank/DDBJ databases">
        <authorList>
            <consortium name="Swine Surveillance"/>
        </authorList>
    </citation>
    <scope>NUCLEOTIDE SEQUENCE [LARGE SCALE GENOMIC DNA]</scope>
    <source>
        <strain evidence="1 2">CECT 7557</strain>
    </source>
</reference>